<evidence type="ECO:0000259" key="3">
    <source>
        <dbReference type="Pfam" id="PF13194"/>
    </source>
</evidence>
<feature type="transmembrane region" description="Helical" evidence="1">
    <location>
        <begin position="395"/>
        <end position="414"/>
    </location>
</feature>
<dbReference type="EMBL" id="VDFV01000089">
    <property type="protein sequence ID" value="TNC60027.1"/>
    <property type="molecule type" value="Genomic_DNA"/>
</dbReference>
<dbReference type="PANTHER" id="PTHR39084">
    <property type="entry name" value="MEMBRANE PROTEIN-RELATED"/>
    <property type="match status" value="1"/>
</dbReference>
<feature type="transmembrane region" description="Helical" evidence="1">
    <location>
        <begin position="365"/>
        <end position="383"/>
    </location>
</feature>
<dbReference type="Proteomes" id="UP000305709">
    <property type="component" value="Unassembled WGS sequence"/>
</dbReference>
<dbReference type="RefSeq" id="WP_139083966.1">
    <property type="nucleotide sequence ID" value="NZ_VDFV01000089.1"/>
</dbReference>
<accession>A0A5C4N6D4</accession>
<keyword evidence="1" id="KW-0472">Membrane</keyword>
<feature type="transmembrane region" description="Helical" evidence="1">
    <location>
        <begin position="265"/>
        <end position="285"/>
    </location>
</feature>
<name>A0A5C4N6D4_9RHOB</name>
<dbReference type="PANTHER" id="PTHR39084:SF1">
    <property type="entry name" value="DUF4010 DOMAIN-CONTAINING PROTEIN"/>
    <property type="match status" value="1"/>
</dbReference>
<dbReference type="Pfam" id="PF02308">
    <property type="entry name" value="MgtC"/>
    <property type="match status" value="1"/>
</dbReference>
<dbReference type="OrthoDB" id="9813718at2"/>
<feature type="transmembrane region" description="Helical" evidence="1">
    <location>
        <begin position="107"/>
        <end position="126"/>
    </location>
</feature>
<feature type="domain" description="DUF4010" evidence="3">
    <location>
        <begin position="177"/>
        <end position="386"/>
    </location>
</feature>
<feature type="domain" description="MgtC/SapB/SrpB/YhiD N-terminal" evidence="2">
    <location>
        <begin position="10"/>
        <end position="126"/>
    </location>
</feature>
<gene>
    <name evidence="4" type="ORF">FHG71_22415</name>
</gene>
<keyword evidence="1" id="KW-1133">Transmembrane helix</keyword>
<keyword evidence="1" id="KW-0812">Transmembrane</keyword>
<feature type="transmembrane region" description="Helical" evidence="1">
    <location>
        <begin position="305"/>
        <end position="324"/>
    </location>
</feature>
<feature type="transmembrane region" description="Helical" evidence="1">
    <location>
        <begin position="331"/>
        <end position="353"/>
    </location>
</feature>
<comment type="caution">
    <text evidence="4">The sequence shown here is derived from an EMBL/GenBank/DDBJ whole genome shotgun (WGS) entry which is preliminary data.</text>
</comment>
<keyword evidence="5" id="KW-1185">Reference proteome</keyword>
<proteinExistence type="predicted"/>
<feature type="transmembrane region" description="Helical" evidence="1">
    <location>
        <begin position="138"/>
        <end position="156"/>
    </location>
</feature>
<evidence type="ECO:0000313" key="4">
    <source>
        <dbReference type="EMBL" id="TNC60027.1"/>
    </source>
</evidence>
<dbReference type="AlphaFoldDB" id="A0A5C4N6D4"/>
<feature type="transmembrane region" description="Helical" evidence="1">
    <location>
        <begin position="42"/>
        <end position="71"/>
    </location>
</feature>
<evidence type="ECO:0000256" key="1">
    <source>
        <dbReference type="SAM" id="Phobius"/>
    </source>
</evidence>
<protein>
    <submittedName>
        <fullName evidence="4">MgtC/SapB family protein</fullName>
    </submittedName>
</protein>
<dbReference type="Pfam" id="PF13194">
    <property type="entry name" value="DUF4010"/>
    <property type="match status" value="1"/>
</dbReference>
<evidence type="ECO:0000259" key="2">
    <source>
        <dbReference type="Pfam" id="PF02308"/>
    </source>
</evidence>
<feature type="transmembrane region" description="Helical" evidence="1">
    <location>
        <begin position="197"/>
        <end position="218"/>
    </location>
</feature>
<reference evidence="4 5" key="1">
    <citation type="submission" date="2019-06" db="EMBL/GenBank/DDBJ databases">
        <authorList>
            <person name="Jiang L."/>
        </authorList>
    </citation>
    <scope>NUCLEOTIDE SEQUENCE [LARGE SCALE GENOMIC DNA]</scope>
    <source>
        <strain evidence="4 5">YIM 48858</strain>
    </source>
</reference>
<dbReference type="InterPro" id="IPR025105">
    <property type="entry name" value="DUF4010"/>
</dbReference>
<dbReference type="InterPro" id="IPR049177">
    <property type="entry name" value="MgtC_SapB_SrpB_YhiD_N"/>
</dbReference>
<evidence type="ECO:0000313" key="5">
    <source>
        <dbReference type="Proteomes" id="UP000305709"/>
    </source>
</evidence>
<sequence length="423" mass="42680">MQETAQVLLLLEALGLGLLIGIERERSTAEGGAPASAGVRTFALASLAGALSELVGGWPLLAVTLATVGGLRAVMHLSQQDGQAGMTTSLALLVVVVLGALSIEYTFLSAVAGVLVAALLAARTVLRDFSRSVLTGFEVRDGLILGVSALVILPILPDFGYGPGGAVNPRHVFIIVVLVMAIGVTSHICARVFGARLGLPLSGLLSGFVSSTATIVAMAKKVRDLPDEVYPAAAGATLSSVSSLVQTGVVLLLMSPPLLTAAAPVLIVSAAVAVLYGAAFMLAGARRGAESQGLELPTRIFSVRGALTFALTVSAVILVSALVNDRFGGQAVLISAALAGLVSTSSAAAALASLVAAGQLPVDDAVVPLAAAISVNTVVRIVLALRGGEARFGRIVALGLLLTGVAVWVGWWSAELFGASMTV</sequence>
<organism evidence="4 5">
    <name type="scientific">Rubellimicrobium roseum</name>
    <dbReference type="NCBI Taxonomy" id="687525"/>
    <lineage>
        <taxon>Bacteria</taxon>
        <taxon>Pseudomonadati</taxon>
        <taxon>Pseudomonadota</taxon>
        <taxon>Alphaproteobacteria</taxon>
        <taxon>Rhodobacterales</taxon>
        <taxon>Roseobacteraceae</taxon>
        <taxon>Rubellimicrobium</taxon>
    </lineage>
</organism>
<feature type="transmembrane region" description="Helical" evidence="1">
    <location>
        <begin position="171"/>
        <end position="190"/>
    </location>
</feature>
<feature type="transmembrane region" description="Helical" evidence="1">
    <location>
        <begin position="230"/>
        <end position="253"/>
    </location>
</feature>